<feature type="region of interest" description="Disordered" evidence="11">
    <location>
        <begin position="878"/>
        <end position="903"/>
    </location>
</feature>
<protein>
    <recommendedName>
        <fullName evidence="2">non-specific serine/threonine protein kinase</fullName>
        <ecNumber evidence="2">2.7.11.1</ecNumber>
    </recommendedName>
</protein>
<dbReference type="Gene3D" id="1.10.510.10">
    <property type="entry name" value="Transferase(Phosphotransferase) domain 1"/>
    <property type="match status" value="1"/>
</dbReference>
<evidence type="ECO:0000256" key="7">
    <source>
        <dbReference type="ARBA" id="ARBA00022840"/>
    </source>
</evidence>
<keyword evidence="7 10" id="KW-0067">ATP-binding</keyword>
<keyword evidence="6" id="KW-0418">Kinase</keyword>
<dbReference type="GO" id="GO:0005737">
    <property type="term" value="C:cytoplasm"/>
    <property type="evidence" value="ECO:0007669"/>
    <property type="project" value="TreeGrafter"/>
</dbReference>
<dbReference type="RefSeq" id="XP_031857066.1">
    <property type="nucleotide sequence ID" value="XM_032001175.1"/>
</dbReference>
<keyword evidence="3" id="KW-0723">Serine/threonine-protein kinase</keyword>
<dbReference type="InterPro" id="IPR011009">
    <property type="entry name" value="Kinase-like_dom_sf"/>
</dbReference>
<feature type="region of interest" description="Disordered" evidence="11">
    <location>
        <begin position="992"/>
        <end position="1045"/>
    </location>
</feature>
<dbReference type="EC" id="2.7.11.1" evidence="2"/>
<feature type="compositionally biased region" description="Low complexity" evidence="11">
    <location>
        <begin position="318"/>
        <end position="327"/>
    </location>
</feature>
<dbReference type="SMART" id="SM00220">
    <property type="entry name" value="S_TKc"/>
    <property type="match status" value="1"/>
</dbReference>
<dbReference type="Proteomes" id="UP000398389">
    <property type="component" value="Unassembled WGS sequence"/>
</dbReference>
<dbReference type="InterPro" id="IPR000719">
    <property type="entry name" value="Prot_kinase_dom"/>
</dbReference>
<evidence type="ECO:0000256" key="8">
    <source>
        <dbReference type="ARBA" id="ARBA00047899"/>
    </source>
</evidence>
<evidence type="ECO:0000313" key="14">
    <source>
        <dbReference type="Proteomes" id="UP000398389"/>
    </source>
</evidence>
<feature type="compositionally biased region" description="Polar residues" evidence="11">
    <location>
        <begin position="1007"/>
        <end position="1019"/>
    </location>
</feature>
<feature type="region of interest" description="Disordered" evidence="11">
    <location>
        <begin position="296"/>
        <end position="361"/>
    </location>
</feature>
<dbReference type="SUPFAM" id="SSF56112">
    <property type="entry name" value="Protein kinase-like (PK-like)"/>
    <property type="match status" value="1"/>
</dbReference>
<feature type="compositionally biased region" description="Low complexity" evidence="11">
    <location>
        <begin position="748"/>
        <end position="758"/>
    </location>
</feature>
<accession>A0A5E8C612</accession>
<feature type="region of interest" description="Disordered" evidence="11">
    <location>
        <begin position="844"/>
        <end position="863"/>
    </location>
</feature>
<comment type="catalytic activity">
    <reaction evidence="9">
        <text>L-seryl-[protein] + ATP = O-phospho-L-seryl-[protein] + ADP + H(+)</text>
        <dbReference type="Rhea" id="RHEA:17989"/>
        <dbReference type="Rhea" id="RHEA-COMP:9863"/>
        <dbReference type="Rhea" id="RHEA-COMP:11604"/>
        <dbReference type="ChEBI" id="CHEBI:15378"/>
        <dbReference type="ChEBI" id="CHEBI:29999"/>
        <dbReference type="ChEBI" id="CHEBI:30616"/>
        <dbReference type="ChEBI" id="CHEBI:83421"/>
        <dbReference type="ChEBI" id="CHEBI:456216"/>
        <dbReference type="EC" id="2.7.11.1"/>
    </reaction>
</comment>
<evidence type="ECO:0000256" key="5">
    <source>
        <dbReference type="ARBA" id="ARBA00022741"/>
    </source>
</evidence>
<dbReference type="AlphaFoldDB" id="A0A5E8C612"/>
<evidence type="ECO:0000256" key="3">
    <source>
        <dbReference type="ARBA" id="ARBA00022527"/>
    </source>
</evidence>
<evidence type="ECO:0000256" key="1">
    <source>
        <dbReference type="ARBA" id="ARBA00008874"/>
    </source>
</evidence>
<dbReference type="InterPro" id="IPR001245">
    <property type="entry name" value="Ser-Thr/Tyr_kinase_cat_dom"/>
</dbReference>
<keyword evidence="4" id="KW-0808">Transferase</keyword>
<evidence type="ECO:0000256" key="9">
    <source>
        <dbReference type="ARBA" id="ARBA00048679"/>
    </source>
</evidence>
<evidence type="ECO:0000256" key="10">
    <source>
        <dbReference type="PROSITE-ProRule" id="PRU10141"/>
    </source>
</evidence>
<feature type="compositionally biased region" description="Low complexity" evidence="11">
    <location>
        <begin position="878"/>
        <end position="897"/>
    </location>
</feature>
<dbReference type="InterPro" id="IPR008271">
    <property type="entry name" value="Ser/Thr_kinase_AS"/>
</dbReference>
<comment type="similarity">
    <text evidence="1">Belongs to the protein kinase superfamily. STE Ser/Thr protein kinase family. STE20 subfamily.</text>
</comment>
<dbReference type="InterPro" id="IPR017441">
    <property type="entry name" value="Protein_kinase_ATP_BS"/>
</dbReference>
<feature type="region of interest" description="Disordered" evidence="11">
    <location>
        <begin position="694"/>
        <end position="759"/>
    </location>
</feature>
<feature type="compositionally biased region" description="Polar residues" evidence="11">
    <location>
        <begin position="726"/>
        <end position="747"/>
    </location>
</feature>
<dbReference type="Pfam" id="PF00069">
    <property type="entry name" value="Pkinase"/>
    <property type="match status" value="1"/>
</dbReference>
<dbReference type="GO" id="GO:0004674">
    <property type="term" value="F:protein serine/threonine kinase activity"/>
    <property type="evidence" value="ECO:0007669"/>
    <property type="project" value="UniProtKB-KW"/>
</dbReference>
<reference evidence="13 14" key="1">
    <citation type="submission" date="2019-09" db="EMBL/GenBank/DDBJ databases">
        <authorList>
            <person name="Brejova B."/>
        </authorList>
    </citation>
    <scope>NUCLEOTIDE SEQUENCE [LARGE SCALE GENOMIC DNA]</scope>
</reference>
<dbReference type="PRINTS" id="PR00109">
    <property type="entry name" value="TYRKINASE"/>
</dbReference>
<evidence type="ECO:0000256" key="11">
    <source>
        <dbReference type="SAM" id="MobiDB-lite"/>
    </source>
</evidence>
<dbReference type="PANTHER" id="PTHR48012:SF10">
    <property type="entry name" value="FI20177P1"/>
    <property type="match status" value="1"/>
</dbReference>
<dbReference type="PROSITE" id="PS00107">
    <property type="entry name" value="PROTEIN_KINASE_ATP"/>
    <property type="match status" value="1"/>
</dbReference>
<evidence type="ECO:0000256" key="6">
    <source>
        <dbReference type="ARBA" id="ARBA00022777"/>
    </source>
</evidence>
<feature type="compositionally biased region" description="Basic and acidic residues" evidence="11">
    <location>
        <begin position="1020"/>
        <end position="1045"/>
    </location>
</feature>
<evidence type="ECO:0000313" key="13">
    <source>
        <dbReference type="EMBL" id="VVT58947.1"/>
    </source>
</evidence>
<dbReference type="GeneID" id="43585275"/>
<dbReference type="PROSITE" id="PS00108">
    <property type="entry name" value="PROTEIN_KINASE_ST"/>
    <property type="match status" value="1"/>
</dbReference>
<feature type="binding site" evidence="10">
    <location>
        <position position="41"/>
    </location>
    <ligand>
        <name>ATP</name>
        <dbReference type="ChEBI" id="CHEBI:30616"/>
    </ligand>
</feature>
<dbReference type="GO" id="GO:0005524">
    <property type="term" value="F:ATP binding"/>
    <property type="evidence" value="ECO:0007669"/>
    <property type="project" value="UniProtKB-UniRule"/>
</dbReference>
<dbReference type="PANTHER" id="PTHR48012">
    <property type="entry name" value="STERILE20-LIKE KINASE, ISOFORM B-RELATED"/>
    <property type="match status" value="1"/>
</dbReference>
<proteinExistence type="inferred from homology"/>
<dbReference type="InterPro" id="IPR050629">
    <property type="entry name" value="STE20/SPS1-PAK"/>
</dbReference>
<gene>
    <name evidence="13" type="ORF">SAPINGB_P006464</name>
</gene>
<dbReference type="FunFam" id="1.10.510.10:FF:000499">
    <property type="entry name" value="Serine/threonine-protein kinase KIC1"/>
    <property type="match status" value="1"/>
</dbReference>
<feature type="compositionally biased region" description="Low complexity" evidence="11">
    <location>
        <begin position="338"/>
        <end position="352"/>
    </location>
</feature>
<keyword evidence="14" id="KW-1185">Reference proteome</keyword>
<sequence>MPSQRTPVAALYRKEEVIGSGSFGVVYKGINVETKQVVAIKILNLDIGDEEVKDVQQEITLLSNLSKSETQNIITYHGAFLSGTKIWIIMDYCSGGSVRTLLKAGRIEEKYAAVIMREMLVALQFIHNQGIIHRDIKAANVLVFRDGRVQLCDFGVAAQLTAAQVKRTSMIGTPFWMAPEVINGSGYNQKADIWSLGITLYEIITGAPPFADQEIKRAVKLIPSTKPTRLEGSQYSASLKEFVALCLDEQPDSRPTAEELLKGRFIKATKSVSYSILKDLIIRYQQWREKNKNIRDSFLIPNGPGASLSDEEDDDFSSFDWDFSPLDSESEHEISNSQNQQQQQQQQQLQQQPFSPSQDFTTHRFSESNFLTSNENCLSQAPTFKGPEDSYISSSNASGMGTTIMTSNGHLSSPNSKVDKHPLLDIFEEEPGKFDFKNSGSHNHSLLNENRNINADNNINDNSAGTSVESYFENRSKDANWNNSIEGQFSTRNTNAVNTDRNIPNISIPSNISTFSPLTNQIEIPSIDDLSSNTKIFSKNPPFLNAPTSSSSTPNLPTHFKTATASSQSSLINSGVSEVSSTTMGYHNSSSNVSASSSAVNITNWNNINSSYNPAKISGRPSVTTNNSSQSRLNQISLTANGLSKPNELLSSQSDSVTVASQYNSYNQAHSLPPVSTVSSASLTSSASEINLNSTYTHQAPPPLTDVSSISRRTPSPKHAIRQASLKATNLPLNISTTSSSNASRIPSQSSQTQSATSKLGTEYLVDEPSEKGVIKNLPKTYIQPSSNAPYYTNTLATSFSTTSLPTMASFPAASYQQSSSGASTPASYDGISLREATLSSPHLKHITQRKLSTSSSSTSVTGKPVSATYKIAQLRGTSGNSATTSASGLQSSSLYSEKSDTHSNTILDEKIKSQNHPQKPVYSQNQSYQNESVDHLPMNKIQLYQQQQQYNQRLQHLQQQQLKASLSTSSVVVPASVSIPQDMFSTVSKTVSTLDDIGKDRETPKNLPNRNSSYNSGESPHEEQGTIRYIDNDKDSRIKTNKEQKTDLSTANNMVSRLRNPSLVNMEDINSYKLSMAVSKIEHEQRKITFPVLRPFNCNIMLDSASKEIVVEEFGHQLDSFISALDAIEHKLLPFSA</sequence>
<dbReference type="PROSITE" id="PS50011">
    <property type="entry name" value="PROTEIN_KINASE_DOM"/>
    <property type="match status" value="1"/>
</dbReference>
<keyword evidence="5 10" id="KW-0547">Nucleotide-binding</keyword>
<comment type="catalytic activity">
    <reaction evidence="8">
        <text>L-threonyl-[protein] + ATP = O-phospho-L-threonyl-[protein] + ADP + H(+)</text>
        <dbReference type="Rhea" id="RHEA:46608"/>
        <dbReference type="Rhea" id="RHEA-COMP:11060"/>
        <dbReference type="Rhea" id="RHEA-COMP:11605"/>
        <dbReference type="ChEBI" id="CHEBI:15378"/>
        <dbReference type="ChEBI" id="CHEBI:30013"/>
        <dbReference type="ChEBI" id="CHEBI:30616"/>
        <dbReference type="ChEBI" id="CHEBI:61977"/>
        <dbReference type="ChEBI" id="CHEBI:456216"/>
        <dbReference type="EC" id="2.7.11.1"/>
    </reaction>
</comment>
<evidence type="ECO:0000259" key="12">
    <source>
        <dbReference type="PROSITE" id="PS50011"/>
    </source>
</evidence>
<evidence type="ECO:0000256" key="2">
    <source>
        <dbReference type="ARBA" id="ARBA00012513"/>
    </source>
</evidence>
<dbReference type="EMBL" id="CABVLU010000005">
    <property type="protein sequence ID" value="VVT58947.1"/>
    <property type="molecule type" value="Genomic_DNA"/>
</dbReference>
<name>A0A5E8C612_9ASCO</name>
<organism evidence="13 14">
    <name type="scientific">Magnusiomyces paraingens</name>
    <dbReference type="NCBI Taxonomy" id="2606893"/>
    <lineage>
        <taxon>Eukaryota</taxon>
        <taxon>Fungi</taxon>
        <taxon>Dikarya</taxon>
        <taxon>Ascomycota</taxon>
        <taxon>Saccharomycotina</taxon>
        <taxon>Dipodascomycetes</taxon>
        <taxon>Dipodascales</taxon>
        <taxon>Dipodascaceae</taxon>
        <taxon>Magnusiomyces</taxon>
    </lineage>
</organism>
<dbReference type="OrthoDB" id="248923at2759"/>
<evidence type="ECO:0000256" key="4">
    <source>
        <dbReference type="ARBA" id="ARBA00022679"/>
    </source>
</evidence>
<feature type="domain" description="Protein kinase" evidence="12">
    <location>
        <begin position="12"/>
        <end position="266"/>
    </location>
</feature>